<organism evidence="1 2">
    <name type="scientific">Mammaliicoccus vitulinus</name>
    <dbReference type="NCBI Taxonomy" id="71237"/>
    <lineage>
        <taxon>Bacteria</taxon>
        <taxon>Bacillati</taxon>
        <taxon>Bacillota</taxon>
        <taxon>Bacilli</taxon>
        <taxon>Bacillales</taxon>
        <taxon>Staphylococcaceae</taxon>
        <taxon>Mammaliicoccus</taxon>
    </lineage>
</organism>
<protein>
    <submittedName>
        <fullName evidence="1">Uncharacterized protein</fullName>
    </submittedName>
</protein>
<name>A0ABX7HEY7_9STAP</name>
<dbReference type="RefSeq" id="WP_103323583.1">
    <property type="nucleotide sequence ID" value="NZ_CP069486.1"/>
</dbReference>
<sequence length="90" mass="10679">MNQEIHNYDKEVVKVITNSIFKEEITSTQVLKDRVYQNGHDDKDVSDILNVLLYSGIIDRPRYELNGKFREHDFMVNMHKLNEVEREGLI</sequence>
<accession>A0ABX7HEY7</accession>
<dbReference type="Proteomes" id="UP000627155">
    <property type="component" value="Chromosome"/>
</dbReference>
<reference evidence="1 2" key="1">
    <citation type="submission" date="2021-02" db="EMBL/GenBank/DDBJ databases">
        <title>FDA dAtabase for Regulatory Grade micrObial Sequences (FDA-ARGOS): Supporting development and validation of Infectious Disease Dx tests.</title>
        <authorList>
            <person name="Sproer C."/>
            <person name="Gronow S."/>
            <person name="Severitt S."/>
            <person name="Schroder I."/>
            <person name="Tallon L."/>
            <person name="Sadzewicz L."/>
            <person name="Zhao X."/>
            <person name="Boylan J."/>
            <person name="Ott S."/>
            <person name="Bowen H."/>
            <person name="Vavikolanu K."/>
            <person name="Mehta A."/>
            <person name="Aluvathingal J."/>
            <person name="Nadendla S."/>
            <person name="Lowell S."/>
            <person name="Myers T."/>
            <person name="Yan Y."/>
            <person name="Sichtig H."/>
        </authorList>
    </citation>
    <scope>NUCLEOTIDE SEQUENCE [LARGE SCALE GENOMIC DNA]</scope>
    <source>
        <strain evidence="1 2">FDAARGOS_1207</strain>
    </source>
</reference>
<proteinExistence type="predicted"/>
<gene>
    <name evidence="1" type="ORF">I6J37_13180</name>
</gene>
<keyword evidence="2" id="KW-1185">Reference proteome</keyword>
<evidence type="ECO:0000313" key="1">
    <source>
        <dbReference type="EMBL" id="QRO85108.1"/>
    </source>
</evidence>
<evidence type="ECO:0000313" key="2">
    <source>
        <dbReference type="Proteomes" id="UP000627155"/>
    </source>
</evidence>
<dbReference type="EMBL" id="CP069486">
    <property type="protein sequence ID" value="QRO85108.1"/>
    <property type="molecule type" value="Genomic_DNA"/>
</dbReference>